<reference evidence="2 3" key="2">
    <citation type="journal article" date="2013" name="Extremophiles">
        <title>An ICEBs1-like element may be associated with the extreme radiation and desiccation resistance of Bacillus pumilus SAFR-032 spores.</title>
        <authorList>
            <person name="Tirumalai M.R."/>
            <person name="Fox G.E."/>
        </authorList>
    </citation>
    <scope>NUCLEOTIDE SEQUENCE [LARGE SCALE GENOMIC DNA]</scope>
    <source>
        <strain evidence="2 3">SAFR-032</strain>
    </source>
</reference>
<dbReference type="Gene3D" id="3.40.50.720">
    <property type="entry name" value="NAD(P)-binding Rossmann-like Domain"/>
    <property type="match status" value="1"/>
</dbReference>
<gene>
    <name evidence="2" type="ORF">BPUM_04165</name>
</gene>
<evidence type="ECO:0000313" key="2">
    <source>
        <dbReference type="EMBL" id="ALS35557.1"/>
    </source>
</evidence>
<dbReference type="InterPro" id="IPR036291">
    <property type="entry name" value="NAD(P)-bd_dom_sf"/>
</dbReference>
<dbReference type="KEGG" id="bpu:BPUM_04165"/>
<dbReference type="PANTHER" id="PTHR45033:SF3">
    <property type="entry name" value="DEHYDROGENASE, PUTATIVE (AFU_ORTHOLOGUE AFUA_2G13270)-RELATED"/>
    <property type="match status" value="1"/>
</dbReference>
<organism evidence="2 3">
    <name type="scientific">Bacillus pumilus (strain SAFR-032)</name>
    <dbReference type="NCBI Taxonomy" id="315750"/>
    <lineage>
        <taxon>Bacteria</taxon>
        <taxon>Bacillati</taxon>
        <taxon>Bacillota</taxon>
        <taxon>Bacilli</taxon>
        <taxon>Bacillales</taxon>
        <taxon>Bacillaceae</taxon>
        <taxon>Bacillus</taxon>
    </lineage>
</organism>
<dbReference type="Pfam" id="PF00107">
    <property type="entry name" value="ADH_zinc_N"/>
    <property type="match status" value="1"/>
</dbReference>
<dbReference type="RefSeq" id="WP_049754905.1">
    <property type="nucleotide sequence ID" value="NC_009848.4"/>
</dbReference>
<dbReference type="GeneID" id="92929945"/>
<dbReference type="InterPro" id="IPR013149">
    <property type="entry name" value="ADH-like_C"/>
</dbReference>
<dbReference type="InterPro" id="IPR052711">
    <property type="entry name" value="Zinc_ADH-like"/>
</dbReference>
<dbReference type="EMBL" id="CP000813">
    <property type="protein sequence ID" value="ALS35557.1"/>
    <property type="molecule type" value="Genomic_DNA"/>
</dbReference>
<keyword evidence="3" id="KW-1185">Reference proteome</keyword>
<accession>A0A0U2X699</accession>
<dbReference type="SUPFAM" id="SSF51735">
    <property type="entry name" value="NAD(P)-binding Rossmann-fold domains"/>
    <property type="match status" value="1"/>
</dbReference>
<dbReference type="OrthoDB" id="9787435at2"/>
<dbReference type="PANTHER" id="PTHR45033">
    <property type="match status" value="1"/>
</dbReference>
<name>A0A0U2X699_BACP2</name>
<sequence>MSLAQIKRLIVMKIWDQLLDGEKVDLVIDSVGAATIYKSLHQVIQVGTIVTFGASAGDIAQINLRDFFNGQVTLLGSTMGSNEEFLEMIEFIKQHGIKY</sequence>
<proteinExistence type="predicted"/>
<reference evidence="2 3" key="3">
    <citation type="journal article" date="2013" name="PLoS ONE">
        <title>Candidate genes that may be responsible for the unusual resistances exhibited by Bacillus pumilus SAFR-032 spores.</title>
        <authorList>
            <person name="Tirumalai M.R."/>
            <person name="Rastogi R."/>
            <person name="Zamani N."/>
            <person name="O'Bryant Williams E."/>
            <person name="Allen S."/>
            <person name="Diouf F."/>
            <person name="Kwende S."/>
            <person name="Weinstock G.M."/>
            <person name="Venkateswaran K.J."/>
            <person name="Fox G.E."/>
        </authorList>
    </citation>
    <scope>NUCLEOTIDE SEQUENCE [LARGE SCALE GENOMIC DNA]</scope>
    <source>
        <strain evidence="2 3">SAFR-032</strain>
    </source>
</reference>
<dbReference type="STRING" id="315750.BPUM_04165"/>
<evidence type="ECO:0000259" key="1">
    <source>
        <dbReference type="Pfam" id="PF00107"/>
    </source>
</evidence>
<dbReference type="Proteomes" id="UP000001355">
    <property type="component" value="Chromosome"/>
</dbReference>
<feature type="domain" description="Alcohol dehydrogenase-like C-terminal" evidence="1">
    <location>
        <begin position="13"/>
        <end position="93"/>
    </location>
</feature>
<dbReference type="AlphaFoldDB" id="A0A0U2X699"/>
<evidence type="ECO:0000313" key="3">
    <source>
        <dbReference type="Proteomes" id="UP000001355"/>
    </source>
</evidence>
<reference evidence="2 3" key="1">
    <citation type="journal article" date="2007" name="PLoS ONE">
        <title>Paradoxical DNA repair and peroxide resistance gene conservation in Bacillus pumilus SAFR-032.</title>
        <authorList>
            <person name="Gioia J."/>
            <person name="Yerrapragada S."/>
            <person name="Qin X."/>
            <person name="Jiang H."/>
            <person name="Igboeli O.C."/>
            <person name="Muzny D."/>
            <person name="Dugan-Rocha S."/>
            <person name="Ding Y."/>
            <person name="Hawes A."/>
            <person name="Liu W."/>
            <person name="Perez L."/>
            <person name="Kovar C."/>
            <person name="Dinh H."/>
            <person name="Lee S."/>
            <person name="Nazareth L."/>
            <person name="Blyth P."/>
            <person name="Holder M."/>
            <person name="Buhay C."/>
            <person name="Tirumalai M.R."/>
            <person name="Liu Y."/>
            <person name="Dasgupta I."/>
            <person name="Bokhetache L."/>
            <person name="Fujita M."/>
            <person name="Karouia F."/>
            <person name="Eswara Moorthy P."/>
            <person name="Siefert J."/>
            <person name="Uzman A."/>
            <person name="Buzumbo P."/>
            <person name="Verma A."/>
            <person name="Zwiya H."/>
            <person name="McWilliams B.D."/>
            <person name="Olowu A."/>
            <person name="Clinkenbeard K.D."/>
            <person name="Newcombe D."/>
            <person name="Golebiewski L."/>
            <person name="Petrosino J.F."/>
            <person name="Nicholson W.L."/>
            <person name="Fox G.E."/>
            <person name="Venkateswaran K."/>
            <person name="Highlander S.K."/>
            <person name="Weinstock G.M."/>
        </authorList>
    </citation>
    <scope>NUCLEOTIDE SEQUENCE [LARGE SCALE GENOMIC DNA]</scope>
    <source>
        <strain evidence="2 3">SAFR-032</strain>
    </source>
</reference>
<protein>
    <recommendedName>
        <fullName evidence="1">Alcohol dehydrogenase-like C-terminal domain-containing protein</fullName>
    </recommendedName>
</protein>